<dbReference type="RefSeq" id="WP_157347060.1">
    <property type="nucleotide sequence ID" value="NZ_WQNF01000023.1"/>
</dbReference>
<dbReference type="Proteomes" id="UP000436468">
    <property type="component" value="Unassembled WGS sequence"/>
</dbReference>
<organism evidence="2 3">
    <name type="scientific">Bradyrhizobium pachyrhizi</name>
    <dbReference type="NCBI Taxonomy" id="280333"/>
    <lineage>
        <taxon>Bacteria</taxon>
        <taxon>Pseudomonadati</taxon>
        <taxon>Pseudomonadota</taxon>
        <taxon>Alphaproteobacteria</taxon>
        <taxon>Hyphomicrobiales</taxon>
        <taxon>Nitrobacteraceae</taxon>
        <taxon>Bradyrhizobium</taxon>
    </lineage>
</organism>
<feature type="region of interest" description="Disordered" evidence="1">
    <location>
        <begin position="28"/>
        <end position="57"/>
    </location>
</feature>
<accession>A0A844SP17</accession>
<gene>
    <name evidence="2" type="ORF">GPL21_26990</name>
</gene>
<keyword evidence="3" id="KW-1185">Reference proteome</keyword>
<dbReference type="EMBL" id="WQNF01000023">
    <property type="protein sequence ID" value="MVT68748.1"/>
    <property type="molecule type" value="Genomic_DNA"/>
</dbReference>
<dbReference type="AlphaFoldDB" id="A0A844SP17"/>
<evidence type="ECO:0000256" key="1">
    <source>
        <dbReference type="SAM" id="MobiDB-lite"/>
    </source>
</evidence>
<reference evidence="2 3" key="1">
    <citation type="submission" date="2019-12" db="EMBL/GenBank/DDBJ databases">
        <title>Draft genome sequences Bradyrhizobium cajani AMBPC1010, Bradyrhizobium pachyrhizi AMBPC1040 and Bradyrhizobium yuanmingense ALSPC3051, three plant growth promoting strains isolated from nodules of Cajanus cajan L. in Dominican Republic.</title>
        <authorList>
            <person name="Flores-Felix J.D."/>
            <person name="Araujo J."/>
            <person name="Diaz-Alcantara C."/>
            <person name="Gonzalez-Andres F."/>
            <person name="Velazquez E."/>
        </authorList>
    </citation>
    <scope>NUCLEOTIDE SEQUENCE [LARGE SCALE GENOMIC DNA]</scope>
    <source>
        <strain evidence="2 3">1040</strain>
    </source>
</reference>
<evidence type="ECO:0000313" key="2">
    <source>
        <dbReference type="EMBL" id="MVT68748.1"/>
    </source>
</evidence>
<sequence length="57" mass="6035">MIFEVEESNRVNAALKLAGKVRRVLGADSEGNDCPDVAENGVPNNLERVGAGIDARP</sequence>
<evidence type="ECO:0000313" key="3">
    <source>
        <dbReference type="Proteomes" id="UP000436468"/>
    </source>
</evidence>
<proteinExistence type="predicted"/>
<name>A0A844SP17_9BRAD</name>
<protein>
    <submittedName>
        <fullName evidence="2">Uncharacterized protein</fullName>
    </submittedName>
</protein>
<comment type="caution">
    <text evidence="2">The sequence shown here is derived from an EMBL/GenBank/DDBJ whole genome shotgun (WGS) entry which is preliminary data.</text>
</comment>